<reference evidence="2 3" key="1">
    <citation type="submission" date="2022-03" db="EMBL/GenBank/DDBJ databases">
        <authorList>
            <person name="Macdonald S."/>
            <person name="Ahmed S."/>
            <person name="Newling K."/>
        </authorList>
    </citation>
    <scope>NUCLEOTIDE SEQUENCE [LARGE SCALE GENOMIC DNA]</scope>
</reference>
<dbReference type="Proteomes" id="UP001642260">
    <property type="component" value="Unassembled WGS sequence"/>
</dbReference>
<proteinExistence type="predicted"/>
<gene>
    <name evidence="2" type="ORF">ERUC_LOCUS34614</name>
</gene>
<dbReference type="EMBL" id="CAKOAT010542932">
    <property type="protein sequence ID" value="CAH8382131.1"/>
    <property type="molecule type" value="Genomic_DNA"/>
</dbReference>
<comment type="caution">
    <text evidence="2">The sequence shown here is derived from an EMBL/GenBank/DDBJ whole genome shotgun (WGS) entry which is preliminary data.</text>
</comment>
<evidence type="ECO:0000313" key="3">
    <source>
        <dbReference type="Proteomes" id="UP001642260"/>
    </source>
</evidence>
<organism evidence="2 3">
    <name type="scientific">Eruca vesicaria subsp. sativa</name>
    <name type="common">Garden rocket</name>
    <name type="synonym">Eruca sativa</name>
    <dbReference type="NCBI Taxonomy" id="29727"/>
    <lineage>
        <taxon>Eukaryota</taxon>
        <taxon>Viridiplantae</taxon>
        <taxon>Streptophyta</taxon>
        <taxon>Embryophyta</taxon>
        <taxon>Tracheophyta</taxon>
        <taxon>Spermatophyta</taxon>
        <taxon>Magnoliopsida</taxon>
        <taxon>eudicotyledons</taxon>
        <taxon>Gunneridae</taxon>
        <taxon>Pentapetalae</taxon>
        <taxon>rosids</taxon>
        <taxon>malvids</taxon>
        <taxon>Brassicales</taxon>
        <taxon>Brassicaceae</taxon>
        <taxon>Brassiceae</taxon>
        <taxon>Eruca</taxon>
    </lineage>
</organism>
<keyword evidence="3" id="KW-1185">Reference proteome</keyword>
<sequence>MKRKLDDLDSCLKTKIKNMKEELEHKGKVVDEFEIEDMMLELESHRHALDDPSQTSENADLKSYLSERIIDLRRELDRRHDPYTSVTNEPILGDDHDIPKASDVAPEGRGNMKPSDGDDDEKKKTCEGGESSKSGAVDDDDDA</sequence>
<evidence type="ECO:0000313" key="2">
    <source>
        <dbReference type="EMBL" id="CAH8382131.1"/>
    </source>
</evidence>
<feature type="region of interest" description="Disordered" evidence="1">
    <location>
        <begin position="75"/>
        <end position="143"/>
    </location>
</feature>
<accession>A0ABC8LF22</accession>
<protein>
    <submittedName>
        <fullName evidence="2">Uncharacterized protein</fullName>
    </submittedName>
</protein>
<name>A0ABC8LF22_ERUVS</name>
<dbReference type="AlphaFoldDB" id="A0ABC8LF22"/>
<evidence type="ECO:0000256" key="1">
    <source>
        <dbReference type="SAM" id="MobiDB-lite"/>
    </source>
</evidence>